<accession>A0A3B0XIB3</accession>
<proteinExistence type="predicted"/>
<organism evidence="1">
    <name type="scientific">hydrothermal vent metagenome</name>
    <dbReference type="NCBI Taxonomy" id="652676"/>
    <lineage>
        <taxon>unclassified sequences</taxon>
        <taxon>metagenomes</taxon>
        <taxon>ecological metagenomes</taxon>
    </lineage>
</organism>
<evidence type="ECO:0008006" key="2">
    <source>
        <dbReference type="Google" id="ProtNLM"/>
    </source>
</evidence>
<dbReference type="AlphaFoldDB" id="A0A3B0XIB3"/>
<sequence>MIHLTGKTIALLTTTLLAAVALTSAIADEKPPLLDRSQFSIGAGLSNNSLSGPFDDEIGFQIFGAYNLTAVNLMQGVYTSVEVGYMDYGFDGTDTNGIWATAVVDGPIAKNFGWL</sequence>
<name>A0A3B0XIB3_9ZZZZ</name>
<reference evidence="1" key="1">
    <citation type="submission" date="2018-06" db="EMBL/GenBank/DDBJ databases">
        <authorList>
            <person name="Zhirakovskaya E."/>
        </authorList>
    </citation>
    <scope>NUCLEOTIDE SEQUENCE</scope>
</reference>
<evidence type="ECO:0000313" key="1">
    <source>
        <dbReference type="EMBL" id="VAW67391.1"/>
    </source>
</evidence>
<protein>
    <recommendedName>
        <fullName evidence="2">Outer membrane protein beta-barrel domain-containing protein</fullName>
    </recommendedName>
</protein>
<feature type="non-terminal residue" evidence="1">
    <location>
        <position position="115"/>
    </location>
</feature>
<gene>
    <name evidence="1" type="ORF">MNBD_GAMMA08-1327</name>
</gene>
<dbReference type="EMBL" id="UOFH01000386">
    <property type="protein sequence ID" value="VAW67391.1"/>
    <property type="molecule type" value="Genomic_DNA"/>
</dbReference>